<dbReference type="InterPro" id="IPR009057">
    <property type="entry name" value="Homeodomain-like_sf"/>
</dbReference>
<dbReference type="AlphaFoldDB" id="A0A4P6M181"/>
<dbReference type="PANTHER" id="PTHR43479:SF7">
    <property type="entry name" value="TETR-FAMILY TRANSCRIPTIONAL REGULATOR"/>
    <property type="match status" value="1"/>
</dbReference>
<feature type="domain" description="HTH tetR-type" evidence="3">
    <location>
        <begin position="11"/>
        <end position="71"/>
    </location>
</feature>
<dbReference type="GO" id="GO:0003677">
    <property type="term" value="F:DNA binding"/>
    <property type="evidence" value="ECO:0007669"/>
    <property type="project" value="UniProtKB-UniRule"/>
</dbReference>
<evidence type="ECO:0000256" key="1">
    <source>
        <dbReference type="ARBA" id="ARBA00023125"/>
    </source>
</evidence>
<reference evidence="4 5" key="1">
    <citation type="submission" date="2019-01" db="EMBL/GenBank/DDBJ databases">
        <title>PMF-metabolizing Aryl O-demethylase.</title>
        <authorList>
            <person name="Kim M."/>
        </authorList>
    </citation>
    <scope>NUCLEOTIDE SEQUENCE [LARGE SCALE GENOMIC DNA]</scope>
    <source>
        <strain evidence="4 5">PMF1</strain>
    </source>
</reference>
<dbReference type="KEGG" id="bpro:PMF13cell1_03802"/>
<dbReference type="Proteomes" id="UP000289794">
    <property type="component" value="Chromosome"/>
</dbReference>
<evidence type="ECO:0000256" key="2">
    <source>
        <dbReference type="PROSITE-ProRule" id="PRU00335"/>
    </source>
</evidence>
<evidence type="ECO:0000259" key="3">
    <source>
        <dbReference type="PROSITE" id="PS50977"/>
    </source>
</evidence>
<dbReference type="EMBL" id="CP035945">
    <property type="protein sequence ID" value="QBE98236.1"/>
    <property type="molecule type" value="Genomic_DNA"/>
</dbReference>
<sequence>MSFSNTCRIICIILIPVKNTTCELYRTKPVEKITVSEITRKAGYNRATFYDYFLDVYDLLEQIEEELINHIGEKITNTISNGNFANIFLEAFDDMQKNAEKYFIVLSTGEHSSKFSDKLKKSIMPVIISAFRIPTDDLKAVYALDFYLSGIISVVSEWQKNDKELSTDELGSLVHTLLTEGVLKAIGQKEITQHNALWPADSFSPH</sequence>
<dbReference type="Pfam" id="PF14278">
    <property type="entry name" value="TetR_C_8"/>
    <property type="match status" value="1"/>
</dbReference>
<feature type="DNA-binding region" description="H-T-H motif" evidence="2">
    <location>
        <begin position="34"/>
        <end position="53"/>
    </location>
</feature>
<protein>
    <recommendedName>
        <fullName evidence="3">HTH tetR-type domain-containing protein</fullName>
    </recommendedName>
</protein>
<organism evidence="4 5">
    <name type="scientific">Blautia producta</name>
    <dbReference type="NCBI Taxonomy" id="33035"/>
    <lineage>
        <taxon>Bacteria</taxon>
        <taxon>Bacillati</taxon>
        <taxon>Bacillota</taxon>
        <taxon>Clostridia</taxon>
        <taxon>Lachnospirales</taxon>
        <taxon>Lachnospiraceae</taxon>
        <taxon>Blautia</taxon>
    </lineage>
</organism>
<keyword evidence="1 2" id="KW-0238">DNA-binding</keyword>
<proteinExistence type="predicted"/>
<gene>
    <name evidence="4" type="ORF">PMF13cell1_03802</name>
</gene>
<evidence type="ECO:0000313" key="4">
    <source>
        <dbReference type="EMBL" id="QBE98236.1"/>
    </source>
</evidence>
<dbReference type="Pfam" id="PF00440">
    <property type="entry name" value="TetR_N"/>
    <property type="match status" value="1"/>
</dbReference>
<name>A0A4P6M181_9FIRM</name>
<dbReference type="Gene3D" id="1.10.357.10">
    <property type="entry name" value="Tetracycline Repressor, domain 2"/>
    <property type="match status" value="1"/>
</dbReference>
<accession>A0A4P6M181</accession>
<dbReference type="InterPro" id="IPR050624">
    <property type="entry name" value="HTH-type_Tx_Regulator"/>
</dbReference>
<evidence type="ECO:0000313" key="5">
    <source>
        <dbReference type="Proteomes" id="UP000289794"/>
    </source>
</evidence>
<dbReference type="InterPro" id="IPR039532">
    <property type="entry name" value="TetR_C_Firmicutes"/>
</dbReference>
<dbReference type="PROSITE" id="PS50977">
    <property type="entry name" value="HTH_TETR_2"/>
    <property type="match status" value="1"/>
</dbReference>
<dbReference type="SUPFAM" id="SSF46689">
    <property type="entry name" value="Homeodomain-like"/>
    <property type="match status" value="1"/>
</dbReference>
<dbReference type="PANTHER" id="PTHR43479">
    <property type="entry name" value="ACREF/ENVCD OPERON REPRESSOR-RELATED"/>
    <property type="match status" value="1"/>
</dbReference>
<dbReference type="InterPro" id="IPR001647">
    <property type="entry name" value="HTH_TetR"/>
</dbReference>